<comment type="caution">
    <text evidence="1">The sequence shown here is derived from an EMBL/GenBank/DDBJ whole genome shotgun (WGS) entry which is preliminary data.</text>
</comment>
<evidence type="ECO:0000313" key="2">
    <source>
        <dbReference type="Proteomes" id="UP000827976"/>
    </source>
</evidence>
<dbReference type="Proteomes" id="UP000827976">
    <property type="component" value="Chromosome 8"/>
</dbReference>
<proteinExistence type="predicted"/>
<organism evidence="1 2">
    <name type="scientific">Dioscorea alata</name>
    <name type="common">Purple yam</name>
    <dbReference type="NCBI Taxonomy" id="55571"/>
    <lineage>
        <taxon>Eukaryota</taxon>
        <taxon>Viridiplantae</taxon>
        <taxon>Streptophyta</taxon>
        <taxon>Embryophyta</taxon>
        <taxon>Tracheophyta</taxon>
        <taxon>Spermatophyta</taxon>
        <taxon>Magnoliopsida</taxon>
        <taxon>Liliopsida</taxon>
        <taxon>Dioscoreales</taxon>
        <taxon>Dioscoreaceae</taxon>
        <taxon>Dioscorea</taxon>
    </lineage>
</organism>
<accession>A0ACB7VHU8</accession>
<protein>
    <submittedName>
        <fullName evidence="1">RNA-directed DNA polymerase protein</fullName>
        <ecNumber evidence="1">2.7.7.49</ecNumber>
    </submittedName>
</protein>
<keyword evidence="2" id="KW-1185">Reference proteome</keyword>
<dbReference type="EMBL" id="CM037018">
    <property type="protein sequence ID" value="KAH7673813.1"/>
    <property type="molecule type" value="Genomic_DNA"/>
</dbReference>
<keyword evidence="1" id="KW-0548">Nucleotidyltransferase</keyword>
<dbReference type="EC" id="2.7.7.49" evidence="1"/>
<name>A0ACB7VHU8_DIOAL</name>
<reference evidence="2" key="1">
    <citation type="journal article" date="2022" name="Nat. Commun.">
        <title>Chromosome evolution and the genetic basis of agronomically important traits in greater yam.</title>
        <authorList>
            <person name="Bredeson J.V."/>
            <person name="Lyons J.B."/>
            <person name="Oniyinde I.O."/>
            <person name="Okereke N.R."/>
            <person name="Kolade O."/>
            <person name="Nnabue I."/>
            <person name="Nwadili C.O."/>
            <person name="Hribova E."/>
            <person name="Parker M."/>
            <person name="Nwogha J."/>
            <person name="Shu S."/>
            <person name="Carlson J."/>
            <person name="Kariba R."/>
            <person name="Muthemba S."/>
            <person name="Knop K."/>
            <person name="Barton G.J."/>
            <person name="Sherwood A.V."/>
            <person name="Lopez-Montes A."/>
            <person name="Asiedu R."/>
            <person name="Jamnadass R."/>
            <person name="Muchugi A."/>
            <person name="Goodstein D."/>
            <person name="Egesi C.N."/>
            <person name="Featherston J."/>
            <person name="Asfaw A."/>
            <person name="Simpson G.G."/>
            <person name="Dolezel J."/>
            <person name="Hendre P.S."/>
            <person name="Van Deynze A."/>
            <person name="Kumar P.L."/>
            <person name="Obidiegwu J.E."/>
            <person name="Bhattacharjee R."/>
            <person name="Rokhsar D.S."/>
        </authorList>
    </citation>
    <scope>NUCLEOTIDE SEQUENCE [LARGE SCALE GENOMIC DNA]</scope>
    <source>
        <strain evidence="2">cv. TDa95/00328</strain>
    </source>
</reference>
<keyword evidence="1" id="KW-0808">Transferase</keyword>
<keyword evidence="1" id="KW-0695">RNA-directed DNA polymerase</keyword>
<evidence type="ECO:0000313" key="1">
    <source>
        <dbReference type="EMBL" id="KAH7673813.1"/>
    </source>
</evidence>
<sequence>MVALWQELDQCHDDVWESPVDCARQKKHEENDRVFMFLAGVNRSLDDVKGRILGRKPLPSMREVFSEVRMEENRKKIMCSAGDGVRADSSALVVRGSDQRPEQRKKPFCDYCKHPWHTREQCWKLHGRPPNGKTRSNKTAIHTTADTLSTPSPSTLTPVQIEQTHFQLLPPASDSFLNPTCSMTTSGTSLSNYLLVSSLLCSRSNLIWIIDSGASDHMTSNFSLFCSYRPCAGNRSVKIADGSFSVIAGVGDIKISSALTLTNVLHVPSFSCNLISIAKLTSNLQCSFFSLFLVVSFRIRYRGRRLGLVDCMRVFMF</sequence>
<gene>
    <name evidence="1" type="ORF">IHE45_08G031200</name>
</gene>